<dbReference type="GO" id="GO:0003735">
    <property type="term" value="F:structural constituent of ribosome"/>
    <property type="evidence" value="ECO:0007669"/>
    <property type="project" value="InterPro"/>
</dbReference>
<dbReference type="GO" id="GO:0005840">
    <property type="term" value="C:ribosome"/>
    <property type="evidence" value="ECO:0007669"/>
    <property type="project" value="UniProtKB-KW"/>
</dbReference>
<evidence type="ECO:0000256" key="4">
    <source>
        <dbReference type="HAMAP-Rule" id="MF_00374"/>
    </source>
</evidence>
<organism evidence="5">
    <name type="scientific">uncultured thaumarchaeote Rifle_16ft_4_minimus_11813</name>
    <dbReference type="NCBI Taxonomy" id="1665208"/>
    <lineage>
        <taxon>Archaea</taxon>
        <taxon>Nitrososphaerota</taxon>
        <taxon>environmental samples</taxon>
    </lineage>
</organism>
<evidence type="ECO:0000256" key="2">
    <source>
        <dbReference type="ARBA" id="ARBA00022980"/>
    </source>
</evidence>
<dbReference type="EMBL" id="KT006941">
    <property type="protein sequence ID" value="AKQ00888.1"/>
    <property type="molecule type" value="Genomic_DNA"/>
</dbReference>
<dbReference type="GO" id="GO:1990904">
    <property type="term" value="C:ribonucleoprotein complex"/>
    <property type="evidence" value="ECO:0007669"/>
    <property type="project" value="UniProtKB-KW"/>
</dbReference>
<reference evidence="5" key="1">
    <citation type="journal article" date="2015" name="ISME J.">
        <title>Aquifer environment selects for microbial species cohorts in sediment and groundwater.</title>
        <authorList>
            <person name="Hug L.A."/>
            <person name="Thomas B.C."/>
            <person name="Brown C.T."/>
            <person name="Frischkorn K.R."/>
            <person name="Williams K.H."/>
            <person name="Tringe S.G."/>
            <person name="Banfield J.F."/>
        </authorList>
    </citation>
    <scope>NUCLEOTIDE SEQUENCE</scope>
</reference>
<dbReference type="Gene3D" id="1.10.287.310">
    <property type="match status" value="1"/>
</dbReference>
<keyword evidence="2 4" id="KW-0689">Ribosomal protein</keyword>
<protein>
    <recommendedName>
        <fullName evidence="4">Large ribosomal subunit protein uL29</fullName>
    </recommendedName>
</protein>
<evidence type="ECO:0000256" key="1">
    <source>
        <dbReference type="ARBA" id="ARBA00009254"/>
    </source>
</evidence>
<dbReference type="Pfam" id="PF00831">
    <property type="entry name" value="Ribosomal_L29"/>
    <property type="match status" value="1"/>
</dbReference>
<proteinExistence type="inferred from homology"/>
<dbReference type="AlphaFoldDB" id="A0A0H4T0C3"/>
<dbReference type="NCBIfam" id="TIGR00012">
    <property type="entry name" value="L29"/>
    <property type="match status" value="1"/>
</dbReference>
<name>A0A0H4T0C3_9ARCH</name>
<dbReference type="InterPro" id="IPR036049">
    <property type="entry name" value="Ribosomal_uL29_sf"/>
</dbReference>
<accession>A0A0H4T0C3</accession>
<gene>
    <name evidence="5" type="primary">rpl29p</name>
    <name evidence="4" type="synonym">rpl29</name>
</gene>
<sequence>MKIQKASELRKMSEEGLQDRIASLRSELSKLNISAGRGTLKKESGSIKVVRRNIARVLTVMNEKGQKNEEGAAE</sequence>
<evidence type="ECO:0000256" key="3">
    <source>
        <dbReference type="ARBA" id="ARBA00023274"/>
    </source>
</evidence>
<dbReference type="SUPFAM" id="SSF46561">
    <property type="entry name" value="Ribosomal protein L29 (L29p)"/>
    <property type="match status" value="1"/>
</dbReference>
<comment type="similarity">
    <text evidence="1 4">Belongs to the universal ribosomal protein uL29 family.</text>
</comment>
<dbReference type="InterPro" id="IPR001854">
    <property type="entry name" value="Ribosomal_uL29"/>
</dbReference>
<dbReference type="HAMAP" id="MF_00374">
    <property type="entry name" value="Ribosomal_uL29"/>
    <property type="match status" value="1"/>
</dbReference>
<dbReference type="CDD" id="cd00427">
    <property type="entry name" value="Ribosomal_L29_HIP"/>
    <property type="match status" value="1"/>
</dbReference>
<dbReference type="GO" id="GO:0006412">
    <property type="term" value="P:translation"/>
    <property type="evidence" value="ECO:0007669"/>
    <property type="project" value="UniProtKB-UniRule"/>
</dbReference>
<evidence type="ECO:0000313" key="5">
    <source>
        <dbReference type="EMBL" id="AKQ00888.1"/>
    </source>
</evidence>
<keyword evidence="3 4" id="KW-0687">Ribonucleoprotein</keyword>